<evidence type="ECO:0000313" key="2">
    <source>
        <dbReference type="EMBL" id="KAK9760176.1"/>
    </source>
</evidence>
<gene>
    <name evidence="2" type="ORF">K7432_016078</name>
</gene>
<proteinExistence type="predicted"/>
<protein>
    <submittedName>
        <fullName evidence="2">Uncharacterized protein</fullName>
    </submittedName>
</protein>
<feature type="signal peptide" evidence="1">
    <location>
        <begin position="1"/>
        <end position="20"/>
    </location>
</feature>
<accession>A0ABR2WF95</accession>
<feature type="chain" id="PRO_5045676714" evidence="1">
    <location>
        <begin position="21"/>
        <end position="396"/>
    </location>
</feature>
<evidence type="ECO:0000256" key="1">
    <source>
        <dbReference type="SAM" id="SignalP"/>
    </source>
</evidence>
<dbReference type="Proteomes" id="UP001479436">
    <property type="component" value="Unassembled WGS sequence"/>
</dbReference>
<keyword evidence="1" id="KW-0732">Signal</keyword>
<dbReference type="EMBL" id="JASJQH010002459">
    <property type="protein sequence ID" value="KAK9760176.1"/>
    <property type="molecule type" value="Genomic_DNA"/>
</dbReference>
<organism evidence="2 3">
    <name type="scientific">Basidiobolus ranarum</name>
    <dbReference type="NCBI Taxonomy" id="34480"/>
    <lineage>
        <taxon>Eukaryota</taxon>
        <taxon>Fungi</taxon>
        <taxon>Fungi incertae sedis</taxon>
        <taxon>Zoopagomycota</taxon>
        <taxon>Entomophthoromycotina</taxon>
        <taxon>Basidiobolomycetes</taxon>
        <taxon>Basidiobolales</taxon>
        <taxon>Basidiobolaceae</taxon>
        <taxon>Basidiobolus</taxon>
    </lineage>
</organism>
<comment type="caution">
    <text evidence="2">The sequence shown here is derived from an EMBL/GenBank/DDBJ whole genome shotgun (WGS) entry which is preliminary data.</text>
</comment>
<reference evidence="2 3" key="1">
    <citation type="submission" date="2023-04" db="EMBL/GenBank/DDBJ databases">
        <title>Genome of Basidiobolus ranarum AG-B5.</title>
        <authorList>
            <person name="Stajich J.E."/>
            <person name="Carter-House D."/>
            <person name="Gryganskyi A."/>
        </authorList>
    </citation>
    <scope>NUCLEOTIDE SEQUENCE [LARGE SCALE GENOMIC DNA]</scope>
    <source>
        <strain evidence="2 3">AG-B5</strain>
    </source>
</reference>
<name>A0ABR2WF95_9FUNG</name>
<sequence length="396" mass="41352">MRFLSVRSLFTIFALSSTSGLVIKREQVPYNGHHIKENFCNGLVTRLNFYGARLDSKVCIGEEGKVPSPYGGRNPNDLTCAEAAISAIAFGIEVDANLCSGGNDPNPCSSIVAKLNVLGVAANINVCLQNIQNTGIPNLTGGNSCPNIVADANLLGLRIDAQICLGRNDNGSKEPTTCPDIIAKLGILGIKLDVGICLNNGIGESLSRLSGGNSCPDIVADANLLGINVNPRICLRPETPTAQANGNGNGKTCPDVLAKLESFGIKISADICLNDLIHRNLPLLSGGNSCPEVVADANILGVKVNADICLQQSNNGGASSSNCPNIVASLVSSGINANAFVCLANGEVRGPNQGLNLPNLNLQENDQVCDNIRLRLDALGIRVRAVVCLPIVEIRA</sequence>
<keyword evidence="3" id="KW-1185">Reference proteome</keyword>
<evidence type="ECO:0000313" key="3">
    <source>
        <dbReference type="Proteomes" id="UP001479436"/>
    </source>
</evidence>